<evidence type="ECO:0000313" key="2">
    <source>
        <dbReference type="EMBL" id="AJY75592.1"/>
    </source>
</evidence>
<organism evidence="2 3">
    <name type="scientific">Paenibacillus beijingensis</name>
    <dbReference type="NCBI Taxonomy" id="1126833"/>
    <lineage>
        <taxon>Bacteria</taxon>
        <taxon>Bacillati</taxon>
        <taxon>Bacillota</taxon>
        <taxon>Bacilli</taxon>
        <taxon>Bacillales</taxon>
        <taxon>Paenibacillaceae</taxon>
        <taxon>Paenibacillus</taxon>
    </lineage>
</organism>
<dbReference type="STRING" id="1126833.VN24_14795"/>
<reference evidence="3" key="2">
    <citation type="submission" date="2015-03" db="EMBL/GenBank/DDBJ databases">
        <title>Genome sequence of Paenibacillus beijingensis strain DSM 24997T.</title>
        <authorList>
            <person name="Kwak Y."/>
            <person name="Shin J.-H."/>
        </authorList>
    </citation>
    <scope>NUCLEOTIDE SEQUENCE [LARGE SCALE GENOMIC DNA]</scope>
    <source>
        <strain evidence="3">DSM 24997</strain>
    </source>
</reference>
<reference evidence="2 3" key="1">
    <citation type="journal article" date="2015" name="J. Biotechnol.">
        <title>Complete genome sequence of Paenibacillus beijingensis 7188(T) (=DSM 24997(T)), a novel rhizobacterium from jujube garden soil.</title>
        <authorList>
            <person name="Kwak Y."/>
            <person name="Shin J.H."/>
        </authorList>
    </citation>
    <scope>NUCLEOTIDE SEQUENCE [LARGE SCALE GENOMIC DNA]</scope>
    <source>
        <strain evidence="2 3">DSM 24997</strain>
    </source>
</reference>
<protein>
    <submittedName>
        <fullName evidence="2">Uncharacterized protein</fullName>
    </submittedName>
</protein>
<feature type="transmembrane region" description="Helical" evidence="1">
    <location>
        <begin position="6"/>
        <end position="25"/>
    </location>
</feature>
<dbReference type="HOGENOM" id="CLU_2451793_0_0_9"/>
<dbReference type="PATRIC" id="fig|1126833.4.peg.3239"/>
<dbReference type="AlphaFoldDB" id="A0A0D5NKQ8"/>
<proteinExistence type="predicted"/>
<dbReference type="EMBL" id="CP011058">
    <property type="protein sequence ID" value="AJY75592.1"/>
    <property type="molecule type" value="Genomic_DNA"/>
</dbReference>
<gene>
    <name evidence="2" type="ORF">VN24_14795</name>
</gene>
<keyword evidence="1" id="KW-1133">Transmembrane helix</keyword>
<evidence type="ECO:0000313" key="3">
    <source>
        <dbReference type="Proteomes" id="UP000032633"/>
    </source>
</evidence>
<keyword evidence="3" id="KW-1185">Reference proteome</keyword>
<dbReference type="RefSeq" id="WP_045671020.1">
    <property type="nucleotide sequence ID" value="NZ_CP011058.1"/>
</dbReference>
<dbReference type="Proteomes" id="UP000032633">
    <property type="component" value="Chromosome"/>
</dbReference>
<keyword evidence="1" id="KW-0812">Transmembrane</keyword>
<dbReference type="KEGG" id="pbj:VN24_14795"/>
<evidence type="ECO:0000256" key="1">
    <source>
        <dbReference type="SAM" id="Phobius"/>
    </source>
</evidence>
<name>A0A0D5NKQ8_9BACL</name>
<accession>A0A0D5NKQ8</accession>
<sequence>MRLQILLLKIAVFFVFFRLLTVPWIRHPKMKKQSRIPLKGHAADRAKAGGTTRDRKVIRNFDNSVESSLRRVPLTGVFEGTSANGCQRR</sequence>
<keyword evidence="1" id="KW-0472">Membrane</keyword>